<gene>
    <name evidence="13" type="ORF">XNOV1_A025160</name>
</gene>
<evidence type="ECO:0000256" key="9">
    <source>
        <dbReference type="ARBA" id="ARBA00023128"/>
    </source>
</evidence>
<dbReference type="EMBL" id="OY660869">
    <property type="protein sequence ID" value="CAJ1057949.1"/>
    <property type="molecule type" value="Genomic_DNA"/>
</dbReference>
<feature type="repeat" description="PPR" evidence="12">
    <location>
        <begin position="254"/>
        <end position="288"/>
    </location>
</feature>
<evidence type="ECO:0000256" key="3">
    <source>
        <dbReference type="ARBA" id="ARBA00022730"/>
    </source>
</evidence>
<evidence type="ECO:0000256" key="6">
    <source>
        <dbReference type="ARBA" id="ARBA00022884"/>
    </source>
</evidence>
<evidence type="ECO:0000256" key="2">
    <source>
        <dbReference type="ARBA" id="ARBA00008551"/>
    </source>
</evidence>
<evidence type="ECO:0000256" key="4">
    <source>
        <dbReference type="ARBA" id="ARBA00022737"/>
    </source>
</evidence>
<keyword evidence="4" id="KW-0677">Repeat</keyword>
<dbReference type="Gene3D" id="1.25.40.10">
    <property type="entry name" value="Tetratricopeptide repeat domain"/>
    <property type="match status" value="2"/>
</dbReference>
<dbReference type="Pfam" id="PF13812">
    <property type="entry name" value="PPR_3"/>
    <property type="match status" value="1"/>
</dbReference>
<dbReference type="AlphaFoldDB" id="A0AAV1FAC6"/>
<evidence type="ECO:0000256" key="10">
    <source>
        <dbReference type="ARBA" id="ARBA00023274"/>
    </source>
</evidence>
<dbReference type="GO" id="GO:0032543">
    <property type="term" value="P:mitochondrial translation"/>
    <property type="evidence" value="ECO:0007669"/>
    <property type="project" value="InterPro"/>
</dbReference>
<comment type="subcellular location">
    <subcellularLocation>
        <location evidence="1">Mitochondrion</location>
    </subcellularLocation>
</comment>
<dbReference type="InterPro" id="IPR037387">
    <property type="entry name" value="PTCD3"/>
</dbReference>
<dbReference type="GO" id="GO:0019843">
    <property type="term" value="F:rRNA binding"/>
    <property type="evidence" value="ECO:0007669"/>
    <property type="project" value="UniProtKB-KW"/>
</dbReference>
<reference evidence="13" key="1">
    <citation type="submission" date="2023-08" db="EMBL/GenBank/DDBJ databases">
        <authorList>
            <person name="Alioto T."/>
            <person name="Alioto T."/>
            <person name="Gomez Garrido J."/>
        </authorList>
    </citation>
    <scope>NUCLEOTIDE SEQUENCE</scope>
</reference>
<dbReference type="GO" id="GO:0005840">
    <property type="term" value="C:ribosome"/>
    <property type="evidence" value="ECO:0007669"/>
    <property type="project" value="UniProtKB-KW"/>
</dbReference>
<keyword evidence="8" id="KW-0689">Ribosomal protein</keyword>
<organism evidence="13 14">
    <name type="scientific">Xyrichtys novacula</name>
    <name type="common">Pearly razorfish</name>
    <name type="synonym">Hemipteronotus novacula</name>
    <dbReference type="NCBI Taxonomy" id="13765"/>
    <lineage>
        <taxon>Eukaryota</taxon>
        <taxon>Metazoa</taxon>
        <taxon>Chordata</taxon>
        <taxon>Craniata</taxon>
        <taxon>Vertebrata</taxon>
        <taxon>Euteleostomi</taxon>
        <taxon>Actinopterygii</taxon>
        <taxon>Neopterygii</taxon>
        <taxon>Teleostei</taxon>
        <taxon>Neoteleostei</taxon>
        <taxon>Acanthomorphata</taxon>
        <taxon>Eupercaria</taxon>
        <taxon>Labriformes</taxon>
        <taxon>Labridae</taxon>
        <taxon>Xyrichtys</taxon>
    </lineage>
</organism>
<accession>A0AAV1FAC6</accession>
<feature type="repeat" description="PPR" evidence="12">
    <location>
        <begin position="329"/>
        <end position="365"/>
    </location>
</feature>
<dbReference type="PANTHER" id="PTHR16276">
    <property type="entry name" value="PENTATRICOPEPTIDE REPEAT DOMAIN-CONTAINING PROTEIN 3"/>
    <property type="match status" value="1"/>
</dbReference>
<keyword evidence="5" id="KW-0810">Translation regulation</keyword>
<dbReference type="GO" id="GO:1990904">
    <property type="term" value="C:ribonucleoprotein complex"/>
    <property type="evidence" value="ECO:0007669"/>
    <property type="project" value="UniProtKB-KW"/>
</dbReference>
<evidence type="ECO:0000256" key="11">
    <source>
        <dbReference type="ARBA" id="ARBA00035134"/>
    </source>
</evidence>
<dbReference type="Proteomes" id="UP001178508">
    <property type="component" value="Chromosome 6"/>
</dbReference>
<comment type="similarity">
    <text evidence="2">Belongs to the mitochondrion-specific ribosomal protein mS39 family.</text>
</comment>
<keyword evidence="14" id="KW-1185">Reference proteome</keyword>
<evidence type="ECO:0000256" key="5">
    <source>
        <dbReference type="ARBA" id="ARBA00022845"/>
    </source>
</evidence>
<dbReference type="InterPro" id="IPR002885">
    <property type="entry name" value="PPR_rpt"/>
</dbReference>
<proteinExistence type="inferred from homology"/>
<dbReference type="InterPro" id="IPR055063">
    <property type="entry name" value="Rib_mS39_PPR"/>
</dbReference>
<evidence type="ECO:0000256" key="12">
    <source>
        <dbReference type="PROSITE-ProRule" id="PRU00708"/>
    </source>
</evidence>
<dbReference type="GO" id="GO:0043024">
    <property type="term" value="F:ribosomal small subunit binding"/>
    <property type="evidence" value="ECO:0007669"/>
    <property type="project" value="InterPro"/>
</dbReference>
<name>A0AAV1FAC6_XYRNO</name>
<dbReference type="NCBIfam" id="TIGR00756">
    <property type="entry name" value="PPR"/>
    <property type="match status" value="1"/>
</dbReference>
<evidence type="ECO:0000256" key="8">
    <source>
        <dbReference type="ARBA" id="ARBA00022980"/>
    </source>
</evidence>
<dbReference type="GO" id="GO:0006417">
    <property type="term" value="P:regulation of translation"/>
    <property type="evidence" value="ECO:0007669"/>
    <property type="project" value="UniProtKB-KW"/>
</dbReference>
<evidence type="ECO:0000313" key="13">
    <source>
        <dbReference type="EMBL" id="CAJ1057949.1"/>
    </source>
</evidence>
<keyword evidence="10" id="KW-0687">Ribonucleoprotein</keyword>
<sequence length="670" mass="76104">MAAPCRQVGHQIQRKSRFLLNNFEQLWSHRTFGWTSALQQQAANTCKVAEPTETIVIPKKKTWSKVAVLEALAATVSRDPTAHPYQFQDDPYLTPRTASEFRLYSLSQESGRSAAKYFVNSNPKFFTKDFAEPHIPCLMPETVSLCLEETSEEALKERIKLRKVKAAVDMYDQLLQAGTSVTMETTHDLLDLICLYCDQDPVDDQETQTEDIEGAAEEVTKIKGRVRRATDLLRSTWKENNNAERIFNLLPERDTRCYSALIRGMVKHGAFARAFSVYTDMLNDRLTADVHIFNALISAAPEIKDKYHERWDVITDLLKQMSQQKVPPNLLTFNRILKALRRCGSLARAHSLYTLSEMKALGIAPSLASYYHVMSIACHGASSQATNDIFQVIMTTLEGTSFTCQDPDDSLFFVSAMRICFDLKDLQMAFKVHSLLEVGENWRFLRDSYQHNLYYGRFFNLLCLMEHIDTVLEWHRRLSPSLYYPNSQNLSSILQALDTDCRLDLLPAVWKDIYTLGHDNKADLVEELLALMARDTHSPEVQESFAECALDVKNVIDRVGRRPSLEWNPASLSHITTLLLRAGKIQQAWEMLQLFKSNNRVPAQGLLEEFLSVCHSKGSTQMAVELVQTSATFCLSATSTLAKRTLAEFDLTEEQRATLSDLESAGESFE</sequence>
<keyword evidence="6" id="KW-0694">RNA-binding</keyword>
<dbReference type="PANTHER" id="PTHR16276:SF1">
    <property type="entry name" value="SMALL RIBOSOMAL SUBUNIT PROTEIN MS39"/>
    <property type="match status" value="1"/>
</dbReference>
<keyword evidence="3" id="KW-0699">rRNA-binding</keyword>
<evidence type="ECO:0000313" key="14">
    <source>
        <dbReference type="Proteomes" id="UP001178508"/>
    </source>
</evidence>
<evidence type="ECO:0000256" key="1">
    <source>
        <dbReference type="ARBA" id="ARBA00004173"/>
    </source>
</evidence>
<dbReference type="GO" id="GO:0005739">
    <property type="term" value="C:mitochondrion"/>
    <property type="evidence" value="ECO:0007669"/>
    <property type="project" value="UniProtKB-SubCell"/>
</dbReference>
<protein>
    <recommendedName>
        <fullName evidence="11">Small ribosomal subunit protein mS39</fullName>
    </recommendedName>
</protein>
<keyword evidence="9" id="KW-0496">Mitochondrion</keyword>
<keyword evidence="7" id="KW-0809">Transit peptide</keyword>
<dbReference type="InterPro" id="IPR011990">
    <property type="entry name" value="TPR-like_helical_dom_sf"/>
</dbReference>
<dbReference type="PROSITE" id="PS51375">
    <property type="entry name" value="PPR"/>
    <property type="match status" value="2"/>
</dbReference>
<evidence type="ECO:0000256" key="7">
    <source>
        <dbReference type="ARBA" id="ARBA00022946"/>
    </source>
</evidence>
<dbReference type="Pfam" id="PF22330">
    <property type="entry name" value="Rib_mS39_PPR"/>
    <property type="match status" value="1"/>
</dbReference>